<evidence type="ECO:0000256" key="1">
    <source>
        <dbReference type="ARBA" id="ARBA00004906"/>
    </source>
</evidence>
<accession>A0A167RCS4</accession>
<comment type="pathway">
    <text evidence="1">Protein modification; protein ubiquitination.</text>
</comment>
<feature type="domain" description="UBC core" evidence="5">
    <location>
        <begin position="4"/>
        <end position="154"/>
    </location>
</feature>
<dbReference type="PROSITE" id="PS50127">
    <property type="entry name" value="UBC_2"/>
    <property type="match status" value="1"/>
</dbReference>
<dbReference type="InterPro" id="IPR000608">
    <property type="entry name" value="UBC"/>
</dbReference>
<dbReference type="GO" id="GO:0016567">
    <property type="term" value="P:protein ubiquitination"/>
    <property type="evidence" value="ECO:0007669"/>
    <property type="project" value="UniProtKB-UniPathway"/>
</dbReference>
<dbReference type="GeneID" id="80512902"/>
<dbReference type="UniPathway" id="UPA00143"/>
<dbReference type="PANTHER" id="PTHR24067">
    <property type="entry name" value="UBIQUITIN-CONJUGATING ENZYME E2"/>
    <property type="match status" value="1"/>
</dbReference>
<protein>
    <recommendedName>
        <fullName evidence="2">E2 ubiquitin-conjugating enzyme</fullName>
        <ecNumber evidence="2">2.3.2.23</ecNumber>
    </recommendedName>
    <alternativeName>
        <fullName evidence="4">Ubiquitin carrier protein</fullName>
    </alternativeName>
    <alternativeName>
        <fullName evidence="3">Ubiquitin-protein ligase</fullName>
    </alternativeName>
</protein>
<evidence type="ECO:0000313" key="7">
    <source>
        <dbReference type="Proteomes" id="UP000241365"/>
    </source>
</evidence>
<dbReference type="InterPro" id="IPR050113">
    <property type="entry name" value="Ub_conjugating_enzyme"/>
</dbReference>
<organism evidence="6 7">
    <name type="scientific">Powai lake megavirus</name>
    <dbReference type="NCBI Taxonomy" id="1842663"/>
    <lineage>
        <taxon>Viruses</taxon>
        <taxon>Varidnaviria</taxon>
        <taxon>Bamfordvirae</taxon>
        <taxon>Nucleocytoviricota</taxon>
        <taxon>Megaviricetes</taxon>
        <taxon>Imitervirales</taxon>
        <taxon>Mimiviridae</taxon>
        <taxon>Megamimivirinae</taxon>
        <taxon>Megavirus</taxon>
        <taxon>Megavirus powaiense</taxon>
    </lineage>
</organism>
<dbReference type="RefSeq" id="YP_010776291.1">
    <property type="nucleotide sequence ID" value="NC_075034.1"/>
</dbReference>
<sequence>MSHSNIRRIQNELKIIDKERCKYIDLFTIEMIDDNIYCWKAHIKGPENSLYDNYKFELKIELPDDYPYTPPKVKFVTPIQHMNINDKGDICLSILKKDGWSASQNIISILLSIIVLLDQPNSEDPFNSDLAHLYRSNKSKYEKTIKNFCKNNSNLWS</sequence>
<name>A0A167RCS4_9VIRU</name>
<dbReference type="InterPro" id="IPR016135">
    <property type="entry name" value="UBQ-conjugating_enzyme/RWD"/>
</dbReference>
<dbReference type="KEGG" id="vg:80512902"/>
<evidence type="ECO:0000256" key="2">
    <source>
        <dbReference type="ARBA" id="ARBA00012486"/>
    </source>
</evidence>
<dbReference type="EC" id="2.3.2.23" evidence="2"/>
<dbReference type="SMART" id="SM00212">
    <property type="entry name" value="UBCc"/>
    <property type="match status" value="1"/>
</dbReference>
<keyword evidence="7" id="KW-1185">Reference proteome</keyword>
<evidence type="ECO:0000256" key="3">
    <source>
        <dbReference type="ARBA" id="ARBA00030012"/>
    </source>
</evidence>
<dbReference type="SUPFAM" id="SSF54495">
    <property type="entry name" value="UBC-like"/>
    <property type="match status" value="1"/>
</dbReference>
<evidence type="ECO:0000256" key="4">
    <source>
        <dbReference type="ARBA" id="ARBA00031729"/>
    </source>
</evidence>
<proteinExistence type="predicted"/>
<evidence type="ECO:0000313" key="6">
    <source>
        <dbReference type="EMBL" id="ANB50540.1"/>
    </source>
</evidence>
<reference evidence="6 7" key="1">
    <citation type="journal article" date="2016" name="Genome Announc.">
        <title>Complete Genome Sequence of a New Megavirus Family Member Isolated from an Inland Water Lake for the First Time in India.</title>
        <authorList>
            <person name="Chatterjee A."/>
            <person name="Ali F."/>
            <person name="Bange D."/>
            <person name="Kondabagil K."/>
        </authorList>
    </citation>
    <scope>NUCLEOTIDE SEQUENCE [LARGE SCALE GENOMIC DNA]</scope>
    <source>
        <strain evidence="6">1</strain>
    </source>
</reference>
<evidence type="ECO:0000259" key="5">
    <source>
        <dbReference type="PROSITE" id="PS50127"/>
    </source>
</evidence>
<dbReference type="EMBL" id="KU877344">
    <property type="protein sequence ID" value="ANB50540.1"/>
    <property type="molecule type" value="Genomic_DNA"/>
</dbReference>
<dbReference type="Pfam" id="PF00179">
    <property type="entry name" value="UQ_con"/>
    <property type="match status" value="1"/>
</dbReference>
<dbReference type="Proteomes" id="UP000241365">
    <property type="component" value="Segment"/>
</dbReference>
<dbReference type="GO" id="GO:0061631">
    <property type="term" value="F:ubiquitin conjugating enzyme activity"/>
    <property type="evidence" value="ECO:0007669"/>
    <property type="project" value="UniProtKB-EC"/>
</dbReference>
<dbReference type="Gene3D" id="3.10.110.10">
    <property type="entry name" value="Ubiquitin Conjugating Enzyme"/>
    <property type="match status" value="1"/>
</dbReference>